<name>A0A183V332_TOXCA</name>
<evidence type="ECO:0000256" key="1">
    <source>
        <dbReference type="SAM" id="MobiDB-lite"/>
    </source>
</evidence>
<organism evidence="4 5">
    <name type="scientific">Toxocara canis</name>
    <name type="common">Canine roundworm</name>
    <dbReference type="NCBI Taxonomy" id="6265"/>
    <lineage>
        <taxon>Eukaryota</taxon>
        <taxon>Metazoa</taxon>
        <taxon>Ecdysozoa</taxon>
        <taxon>Nematoda</taxon>
        <taxon>Chromadorea</taxon>
        <taxon>Rhabditida</taxon>
        <taxon>Spirurina</taxon>
        <taxon>Ascaridomorpha</taxon>
        <taxon>Ascaridoidea</taxon>
        <taxon>Toxocaridae</taxon>
        <taxon>Toxocara</taxon>
    </lineage>
</organism>
<reference evidence="5" key="1">
    <citation type="submission" date="2016-06" db="UniProtKB">
        <authorList>
            <consortium name="WormBaseParasite"/>
        </authorList>
    </citation>
    <scope>IDENTIFICATION</scope>
</reference>
<gene>
    <name evidence="3" type="ORF">TCNE_LOCUS15152</name>
</gene>
<dbReference type="Proteomes" id="UP000050794">
    <property type="component" value="Unassembled WGS sequence"/>
</dbReference>
<dbReference type="PANTHER" id="PTHR21679:SF5">
    <property type="entry name" value="DOMAIN OF UNKNOWN FUNCTION DB DOMAIN-CONTAINING PROTEIN"/>
    <property type="match status" value="1"/>
</dbReference>
<evidence type="ECO:0000313" key="5">
    <source>
        <dbReference type="WBParaSite" id="TCNE_0001515201-mRNA-1"/>
    </source>
</evidence>
<accession>A0A183V332</accession>
<dbReference type="PANTHER" id="PTHR21679">
    <property type="entry name" value="DOMAIN OF UNKNOWN FUNCTION DB DOMAIN-CONTAINING PROTEIN-RELATED"/>
    <property type="match status" value="1"/>
</dbReference>
<keyword evidence="4" id="KW-1185">Reference proteome</keyword>
<sequence>MADFGDDPFDKALFECQRMSLSLCCTSRVRENCLDRCGAIQCAGDSFYKQVIDRQFSRLKTQSRTAAIAPGVAPIIPGGFSFSIDHATDGINSGIDFRPIGLTTFRNGKNDGETSRGGSETIFSKGPPLAQTSFPTLITSIPVFEITQVPENNGAFIISATSVPSTVNQQIFIQVGRTTNIQSGNSGGIPDRSVLQPPDGSESLVHLSSSDYDTDPPSIPVLPLPPPIPPNSFIASSRNINPNGNNMPYMDNAGISAVIGAFISGPKRRNRINNFSRSTAQCGIPPHFLPCVSTEVANSRMLQCCRAKQLPVGCQNLCRYDVTQAEIKAALDAAQCGILYVAPIVECASGGHDNIDCCRYKQIAIKSGPQCEVFCRAGDGIKGLGLQHLICNTVMNDLIICHHAGLRP</sequence>
<feature type="domain" description="Domain of unknown function DB" evidence="2">
    <location>
        <begin position="304"/>
        <end position="402"/>
    </location>
</feature>
<dbReference type="WBParaSite" id="TCNE_0001515201-mRNA-1">
    <property type="protein sequence ID" value="TCNE_0001515201-mRNA-1"/>
    <property type="gene ID" value="TCNE_0001515201"/>
</dbReference>
<protein>
    <submittedName>
        <fullName evidence="5">DB domain-containing protein</fullName>
    </submittedName>
</protein>
<evidence type="ECO:0000259" key="2">
    <source>
        <dbReference type="Pfam" id="PF01682"/>
    </source>
</evidence>
<evidence type="ECO:0000313" key="3">
    <source>
        <dbReference type="EMBL" id="VDM46473.1"/>
    </source>
</evidence>
<evidence type="ECO:0000313" key="4">
    <source>
        <dbReference type="Proteomes" id="UP000050794"/>
    </source>
</evidence>
<dbReference type="InterPro" id="IPR002602">
    <property type="entry name" value="DB"/>
</dbReference>
<feature type="region of interest" description="Disordered" evidence="1">
    <location>
        <begin position="180"/>
        <end position="215"/>
    </location>
</feature>
<proteinExistence type="predicted"/>
<reference evidence="3 4" key="2">
    <citation type="submission" date="2018-11" db="EMBL/GenBank/DDBJ databases">
        <authorList>
            <consortium name="Pathogen Informatics"/>
        </authorList>
    </citation>
    <scope>NUCLEOTIDE SEQUENCE [LARGE SCALE GENOMIC DNA]</scope>
</reference>
<dbReference type="EMBL" id="UYWY01022664">
    <property type="protein sequence ID" value="VDM46473.1"/>
    <property type="molecule type" value="Genomic_DNA"/>
</dbReference>
<dbReference type="AlphaFoldDB" id="A0A183V332"/>
<dbReference type="Pfam" id="PF01682">
    <property type="entry name" value="DB"/>
    <property type="match status" value="1"/>
</dbReference>